<dbReference type="Proteomes" id="UP000265631">
    <property type="component" value="Unassembled WGS sequence"/>
</dbReference>
<keyword evidence="4" id="KW-1185">Reference proteome</keyword>
<feature type="compositionally biased region" description="Polar residues" evidence="2">
    <location>
        <begin position="169"/>
        <end position="178"/>
    </location>
</feature>
<feature type="compositionally biased region" description="Basic and acidic residues" evidence="2">
    <location>
        <begin position="46"/>
        <end position="63"/>
    </location>
</feature>
<evidence type="ECO:0000313" key="4">
    <source>
        <dbReference type="Proteomes" id="UP000265631"/>
    </source>
</evidence>
<evidence type="ECO:0000256" key="2">
    <source>
        <dbReference type="SAM" id="MobiDB-lite"/>
    </source>
</evidence>
<dbReference type="GO" id="GO:0000981">
    <property type="term" value="F:DNA-binding transcription factor activity, RNA polymerase II-specific"/>
    <property type="evidence" value="ECO:0007669"/>
    <property type="project" value="InterPro"/>
</dbReference>
<dbReference type="GO" id="GO:0008270">
    <property type="term" value="F:zinc ion binding"/>
    <property type="evidence" value="ECO:0007669"/>
    <property type="project" value="InterPro"/>
</dbReference>
<dbReference type="EMBL" id="PXXK01000043">
    <property type="protein sequence ID" value="RFN53367.1"/>
    <property type="molecule type" value="Genomic_DNA"/>
</dbReference>
<dbReference type="InterPro" id="IPR052973">
    <property type="entry name" value="Fungal_sec-metab_reg_TF"/>
</dbReference>
<feature type="compositionally biased region" description="Polar residues" evidence="2">
    <location>
        <begin position="30"/>
        <end position="41"/>
    </location>
</feature>
<dbReference type="InterPro" id="IPR001138">
    <property type="entry name" value="Zn2Cys6_DnaBD"/>
</dbReference>
<organism evidence="3 4">
    <name type="scientific">Fusarium flagelliforme</name>
    <dbReference type="NCBI Taxonomy" id="2675880"/>
    <lineage>
        <taxon>Eukaryota</taxon>
        <taxon>Fungi</taxon>
        <taxon>Dikarya</taxon>
        <taxon>Ascomycota</taxon>
        <taxon>Pezizomycotina</taxon>
        <taxon>Sordariomycetes</taxon>
        <taxon>Hypocreomycetidae</taxon>
        <taxon>Hypocreales</taxon>
        <taxon>Nectriaceae</taxon>
        <taxon>Fusarium</taxon>
        <taxon>Fusarium incarnatum-equiseti species complex</taxon>
    </lineage>
</organism>
<dbReference type="PANTHER" id="PTHR35392:SF1">
    <property type="entry name" value="ZN(II)2CYS6 TRANSCRIPTION FACTOR (EUROFUNG)"/>
    <property type="match status" value="1"/>
</dbReference>
<gene>
    <name evidence="3" type="ORF">FIE12Z_2362</name>
</gene>
<accession>A0A395N087</accession>
<protein>
    <submittedName>
        <fullName evidence="3">Uncharacterized protein</fullName>
    </submittedName>
</protein>
<keyword evidence="1" id="KW-0539">Nucleus</keyword>
<evidence type="ECO:0000256" key="1">
    <source>
        <dbReference type="ARBA" id="ARBA00023242"/>
    </source>
</evidence>
<sequence>MIVGFLTPEKHSGKSSHPGLEPGPVPPQHNKLQAPSLSLAQNGPADPDRHYSPMEKDEKDELPQPRLYVRRAGPTTQTQTVELDVAVRYGTISSTEFGATSQISQSSLGSPNDINLEEFLDVERLCNGASTPPNEPAQAQTCLNDIIIPASTNTEIHPKKKGQDDTQRGSELNRSYTQPRRRGIRSNVSSIPEYAVICFPSNPTKPDGIKKKRKDFDEKRRQEVAQVRKNGACFRCKVRRISCGVGAPCQACEKAAGILGRELCIREKLTKMRFSSGALDLHYIDYTARLLDQELIAGTTHLGPHRKVALSMDYPGNPALEVEVQDYYGNKTPPWFCCWVVTDQVGGQVESYRQESARYALPQLLPPSHLVDWVERIIAHQETRCIGFQQTVDSFILRYSQSESSLPMHDFVRKVHKLNCLTKIRLGLILCVEEGGEMTPPSCALHTQFGQISKAASQPIEKEVLLELEKLVFGTGGIGPENSIALWASLWCLILMYRKLVHTYMAFQEFPCHVPEDYSGFPESKLEVGTHFYHYLVSIYAAIFRVTSPLYADFRVAATRKLLDDDESLIDAFMSLRTESFYFQRESMSMSASPDQLLRRMILDREAGLRPKQLTSH</sequence>
<name>A0A395N087_9HYPO</name>
<proteinExistence type="predicted"/>
<evidence type="ECO:0000313" key="3">
    <source>
        <dbReference type="EMBL" id="RFN53367.1"/>
    </source>
</evidence>
<comment type="caution">
    <text evidence="3">The sequence shown here is derived from an EMBL/GenBank/DDBJ whole genome shotgun (WGS) entry which is preliminary data.</text>
</comment>
<dbReference type="CDD" id="cd00067">
    <property type="entry name" value="GAL4"/>
    <property type="match status" value="1"/>
</dbReference>
<feature type="region of interest" description="Disordered" evidence="2">
    <location>
        <begin position="150"/>
        <end position="184"/>
    </location>
</feature>
<dbReference type="PANTHER" id="PTHR35392">
    <property type="entry name" value="ZN(II)2CYS6 TRANSCRIPTION FACTOR (EUROFUNG)-RELATED-RELATED"/>
    <property type="match status" value="1"/>
</dbReference>
<feature type="region of interest" description="Disordered" evidence="2">
    <location>
        <begin position="1"/>
        <end position="63"/>
    </location>
</feature>
<dbReference type="AlphaFoldDB" id="A0A395N087"/>
<reference evidence="3 4" key="1">
    <citation type="journal article" date="2018" name="PLoS Pathog.">
        <title>Evolution of structural diversity of trichothecenes, a family of toxins produced by plant pathogenic and entomopathogenic fungi.</title>
        <authorList>
            <person name="Proctor R.H."/>
            <person name="McCormick S.P."/>
            <person name="Kim H.S."/>
            <person name="Cardoza R.E."/>
            <person name="Stanley A.M."/>
            <person name="Lindo L."/>
            <person name="Kelly A."/>
            <person name="Brown D.W."/>
            <person name="Lee T."/>
            <person name="Vaughan M.M."/>
            <person name="Alexander N.J."/>
            <person name="Busman M."/>
            <person name="Gutierrez S."/>
        </authorList>
    </citation>
    <scope>NUCLEOTIDE SEQUENCE [LARGE SCALE GENOMIC DNA]</scope>
    <source>
        <strain evidence="3 4">NRRL 13405</strain>
    </source>
</reference>